<dbReference type="GO" id="GO:0006352">
    <property type="term" value="P:DNA-templated transcription initiation"/>
    <property type="evidence" value="ECO:0007669"/>
    <property type="project" value="InterPro"/>
</dbReference>
<evidence type="ECO:0008006" key="9">
    <source>
        <dbReference type="Google" id="ProtNLM"/>
    </source>
</evidence>
<dbReference type="InterPro" id="IPR039425">
    <property type="entry name" value="RNA_pol_sigma-70-like"/>
</dbReference>
<protein>
    <recommendedName>
        <fullName evidence="9">RNA polymerase subunit sigma-24</fullName>
    </recommendedName>
</protein>
<dbReference type="GO" id="GO:0003677">
    <property type="term" value="F:DNA binding"/>
    <property type="evidence" value="ECO:0007669"/>
    <property type="project" value="InterPro"/>
</dbReference>
<name>A0A919XEN2_9BACL</name>
<organism evidence="7 8">
    <name type="scientific">Paenibacillus albilobatus</name>
    <dbReference type="NCBI Taxonomy" id="2716884"/>
    <lineage>
        <taxon>Bacteria</taxon>
        <taxon>Bacillati</taxon>
        <taxon>Bacillota</taxon>
        <taxon>Bacilli</taxon>
        <taxon>Bacillales</taxon>
        <taxon>Paenibacillaceae</taxon>
        <taxon>Paenibacillus</taxon>
    </lineage>
</organism>
<dbReference type="GO" id="GO:0016987">
    <property type="term" value="F:sigma factor activity"/>
    <property type="evidence" value="ECO:0007669"/>
    <property type="project" value="UniProtKB-KW"/>
</dbReference>
<dbReference type="InterPro" id="IPR013325">
    <property type="entry name" value="RNA_pol_sigma_r2"/>
</dbReference>
<dbReference type="Pfam" id="PF08281">
    <property type="entry name" value="Sigma70_r4_2"/>
    <property type="match status" value="1"/>
</dbReference>
<dbReference type="InterPro" id="IPR014284">
    <property type="entry name" value="RNA_pol_sigma-70_dom"/>
</dbReference>
<evidence type="ECO:0000256" key="2">
    <source>
        <dbReference type="ARBA" id="ARBA00023015"/>
    </source>
</evidence>
<evidence type="ECO:0000256" key="1">
    <source>
        <dbReference type="ARBA" id="ARBA00010641"/>
    </source>
</evidence>
<dbReference type="Proteomes" id="UP000679779">
    <property type="component" value="Unassembled WGS sequence"/>
</dbReference>
<dbReference type="NCBIfam" id="TIGR02937">
    <property type="entry name" value="sigma70-ECF"/>
    <property type="match status" value="1"/>
</dbReference>
<evidence type="ECO:0000313" key="7">
    <source>
        <dbReference type="EMBL" id="GIO29073.1"/>
    </source>
</evidence>
<comment type="similarity">
    <text evidence="1">Belongs to the sigma-70 factor family. ECF subfamily.</text>
</comment>
<accession>A0A919XEN2</accession>
<dbReference type="AlphaFoldDB" id="A0A919XEN2"/>
<keyword evidence="3" id="KW-0731">Sigma factor</keyword>
<dbReference type="InterPro" id="IPR007627">
    <property type="entry name" value="RNA_pol_sigma70_r2"/>
</dbReference>
<evidence type="ECO:0000259" key="5">
    <source>
        <dbReference type="Pfam" id="PF04542"/>
    </source>
</evidence>
<keyword evidence="4" id="KW-0804">Transcription</keyword>
<dbReference type="PANTHER" id="PTHR43133:SF51">
    <property type="entry name" value="RNA POLYMERASE SIGMA FACTOR"/>
    <property type="match status" value="1"/>
</dbReference>
<proteinExistence type="inferred from homology"/>
<dbReference type="InterPro" id="IPR013249">
    <property type="entry name" value="RNA_pol_sigma70_r4_t2"/>
</dbReference>
<keyword evidence="2" id="KW-0805">Transcription regulation</keyword>
<comment type="caution">
    <text evidence="7">The sequence shown here is derived from an EMBL/GenBank/DDBJ whole genome shotgun (WGS) entry which is preliminary data.</text>
</comment>
<dbReference type="InterPro" id="IPR013324">
    <property type="entry name" value="RNA_pol_sigma_r3/r4-like"/>
</dbReference>
<feature type="domain" description="RNA polymerase sigma-70 region 2" evidence="5">
    <location>
        <begin position="34"/>
        <end position="101"/>
    </location>
</feature>
<sequence>MSHVREMIEDWETLDDAALVAEAKEGNREAFGELVRRHRSKVYGYARSMVQEAHAAEDIVQDALIRAFLHLGKLVDVERFLPWVHRIVRNQAMTRLKQGGRQRETTFTGLEAAMSGGEEEIEMWGRLDYVLNRVARGMEKEMLQDGLPEERLMRLETQRVLMEIVSCLKPRERQIFESHFFRQLSPQEIAREFSLSSANVYQVISRTRKKVIQERIRITVDSYIQTRKDWGTMGKTMLETGKWQENAHSWATAGNVLHALAKAAGRDDSLAMVMGLTALAFRIQVLPDVHIAGPTAFDFAEVFRRGLLNLGLSVKIVNGMKPGIVENYNLLDETEKGPKAMAKRGIHQALPEALELIHQSLDRGYPVLAWDLCIPEFGMLYGYDDEQKLLYMEECGRKDTLAYESLGRGVMEEIFVLAVDAVNPASFKDGLRGALDMIKEHYSGKEPNVHAGAVNGLKAYDVWIGAFRGKGVEANGNAYNAVVVGDSRKYAAWFLEEAARSWEAAGQGDEKVKRLLSEAAETYRQIAQAFAELHALFPYPEGGNPNDPKVAPQAIALLEKAKKLETQGAKQLENLSNFID</sequence>
<dbReference type="Gene3D" id="1.10.1740.10">
    <property type="match status" value="1"/>
</dbReference>
<feature type="domain" description="RNA polymerase sigma factor 70 region 4 type 2" evidence="6">
    <location>
        <begin position="160"/>
        <end position="210"/>
    </location>
</feature>
<dbReference type="Gene3D" id="1.10.10.10">
    <property type="entry name" value="Winged helix-like DNA-binding domain superfamily/Winged helix DNA-binding domain"/>
    <property type="match status" value="1"/>
</dbReference>
<dbReference type="SUPFAM" id="SSF88659">
    <property type="entry name" value="Sigma3 and sigma4 domains of RNA polymerase sigma factors"/>
    <property type="match status" value="1"/>
</dbReference>
<evidence type="ECO:0000256" key="3">
    <source>
        <dbReference type="ARBA" id="ARBA00023082"/>
    </source>
</evidence>
<dbReference type="EMBL" id="BORQ01000001">
    <property type="protein sequence ID" value="GIO29073.1"/>
    <property type="molecule type" value="Genomic_DNA"/>
</dbReference>
<reference evidence="7" key="1">
    <citation type="submission" date="2021-03" db="EMBL/GenBank/DDBJ databases">
        <title>Antimicrobial resistance genes in bacteria isolated from Japanese honey, and their potential for conferring macrolide and lincosamide resistance in the American foulbrood pathogen Paenibacillus larvae.</title>
        <authorList>
            <person name="Okamoto M."/>
            <person name="Kumagai M."/>
            <person name="Kanamori H."/>
            <person name="Takamatsu D."/>
        </authorList>
    </citation>
    <scope>NUCLEOTIDE SEQUENCE</scope>
    <source>
        <strain evidence="7">J2TS6</strain>
    </source>
</reference>
<keyword evidence="8" id="KW-1185">Reference proteome</keyword>
<dbReference type="Pfam" id="PF04542">
    <property type="entry name" value="Sigma70_r2"/>
    <property type="match status" value="1"/>
</dbReference>
<gene>
    <name evidence="7" type="ORF">J2TS6_02140</name>
</gene>
<dbReference type="PANTHER" id="PTHR43133">
    <property type="entry name" value="RNA POLYMERASE ECF-TYPE SIGMA FACTO"/>
    <property type="match status" value="1"/>
</dbReference>
<dbReference type="SUPFAM" id="SSF88946">
    <property type="entry name" value="Sigma2 domain of RNA polymerase sigma factors"/>
    <property type="match status" value="1"/>
</dbReference>
<evidence type="ECO:0000256" key="4">
    <source>
        <dbReference type="ARBA" id="ARBA00023163"/>
    </source>
</evidence>
<evidence type="ECO:0000313" key="8">
    <source>
        <dbReference type="Proteomes" id="UP000679779"/>
    </source>
</evidence>
<dbReference type="CDD" id="cd06171">
    <property type="entry name" value="Sigma70_r4"/>
    <property type="match status" value="1"/>
</dbReference>
<dbReference type="InterPro" id="IPR036388">
    <property type="entry name" value="WH-like_DNA-bd_sf"/>
</dbReference>
<evidence type="ECO:0000259" key="6">
    <source>
        <dbReference type="Pfam" id="PF08281"/>
    </source>
</evidence>